<gene>
    <name evidence="5" type="ORF">L861_22990</name>
</gene>
<dbReference type="InterPro" id="IPR052158">
    <property type="entry name" value="INH-QAR"/>
</dbReference>
<dbReference type="Pfam" id="PF12833">
    <property type="entry name" value="HTH_18"/>
    <property type="match status" value="1"/>
</dbReference>
<sequence length="333" mass="37376">MPQPHTPPLRVGFILQPLFTLNAFAGFIDSLRLAADKGGRSRQIHCSWQIMGPGPVTSSCGLEVHPQTPYRDPSHFTHIAVCGGNNYLDPHEDKALSHYLKDAYKQGVKLVGVCTGTFAIARAGLLKGQRVCVHWNVINDFRQQFPRIDATPDRLFLQSARVITCAGSSGATDMALHLIRRECGPEKAQQAIRHMILNGMRTSNSPQTHFFEAIHEIRDERVRVAVLTMEQSLNTRLDTQGLAERINLSPRQLDRLFQQEMGTTPMRYFKTMRLRYAEWLLHHTDNSIAEIAADCGFADAAHLSRDFTAHYQCSPSQSRRLGHPPRTSLAETA</sequence>
<name>S2KRP8_LITA3</name>
<organism evidence="5 6">
    <name type="scientific">Litchfieldella anticariensis (strain DSM 16096 / CECT 5854 / CIP 108499 / LMG 22089 / FP35)</name>
    <name type="common">Halomonas anticariensis</name>
    <dbReference type="NCBI Taxonomy" id="1121939"/>
    <lineage>
        <taxon>Bacteria</taxon>
        <taxon>Pseudomonadati</taxon>
        <taxon>Pseudomonadota</taxon>
        <taxon>Gammaproteobacteria</taxon>
        <taxon>Oceanospirillales</taxon>
        <taxon>Halomonadaceae</taxon>
        <taxon>Litchfieldella</taxon>
    </lineage>
</organism>
<dbReference type="Gene3D" id="1.10.10.60">
    <property type="entry name" value="Homeodomain-like"/>
    <property type="match status" value="1"/>
</dbReference>
<proteinExistence type="predicted"/>
<dbReference type="EMBL" id="ASTJ01000022">
    <property type="protein sequence ID" value="EPC03178.1"/>
    <property type="molecule type" value="Genomic_DNA"/>
</dbReference>
<dbReference type="InterPro" id="IPR009057">
    <property type="entry name" value="Homeodomain-like_sf"/>
</dbReference>
<dbReference type="PROSITE" id="PS01124">
    <property type="entry name" value="HTH_ARAC_FAMILY_2"/>
    <property type="match status" value="1"/>
</dbReference>
<dbReference type="PANTHER" id="PTHR43130:SF3">
    <property type="entry name" value="HTH-TYPE TRANSCRIPTIONAL REGULATOR RV1931C"/>
    <property type="match status" value="1"/>
</dbReference>
<comment type="caution">
    <text evidence="5">The sequence shown here is derived from an EMBL/GenBank/DDBJ whole genome shotgun (WGS) entry which is preliminary data.</text>
</comment>
<dbReference type="CDD" id="cd03136">
    <property type="entry name" value="GATase1_AraC_ArgR_like"/>
    <property type="match status" value="1"/>
</dbReference>
<dbReference type="InterPro" id="IPR018062">
    <property type="entry name" value="HTH_AraC-typ_CS"/>
</dbReference>
<dbReference type="PANTHER" id="PTHR43130">
    <property type="entry name" value="ARAC-FAMILY TRANSCRIPTIONAL REGULATOR"/>
    <property type="match status" value="1"/>
</dbReference>
<dbReference type="Pfam" id="PF01965">
    <property type="entry name" value="DJ-1_PfpI"/>
    <property type="match status" value="1"/>
</dbReference>
<dbReference type="Proteomes" id="UP000014463">
    <property type="component" value="Unassembled WGS sequence"/>
</dbReference>
<keyword evidence="3" id="KW-0804">Transcription</keyword>
<evidence type="ECO:0000256" key="3">
    <source>
        <dbReference type="ARBA" id="ARBA00023163"/>
    </source>
</evidence>
<reference evidence="5 6" key="1">
    <citation type="journal article" date="2013" name="Genome Announc.">
        <title>Draft genome sequence of the moderately halophilic gammaproteobacterium Halomonas anticariensis FP35.</title>
        <authorList>
            <person name="Tahrioui A."/>
            <person name="Quesada E."/>
            <person name="Llamas I."/>
        </authorList>
    </citation>
    <scope>NUCLEOTIDE SEQUENCE [LARGE SCALE GENOMIC DNA]</scope>
    <source>
        <strain evidence="6">DSM 16096 / CECT 5854 / LMG 22089 / FP35</strain>
    </source>
</reference>
<dbReference type="PATRIC" id="fig|1121939.11.peg.1601"/>
<dbReference type="GO" id="GO:0003700">
    <property type="term" value="F:DNA-binding transcription factor activity"/>
    <property type="evidence" value="ECO:0007669"/>
    <property type="project" value="InterPro"/>
</dbReference>
<dbReference type="InterPro" id="IPR029062">
    <property type="entry name" value="Class_I_gatase-like"/>
</dbReference>
<keyword evidence="1" id="KW-0805">Transcription regulation</keyword>
<feature type="domain" description="HTH araC/xylS-type" evidence="4">
    <location>
        <begin position="223"/>
        <end position="321"/>
    </location>
</feature>
<dbReference type="InterPro" id="IPR002818">
    <property type="entry name" value="DJ-1/PfpI"/>
</dbReference>
<dbReference type="InterPro" id="IPR018060">
    <property type="entry name" value="HTH_AraC"/>
</dbReference>
<dbReference type="SMART" id="SM00342">
    <property type="entry name" value="HTH_ARAC"/>
    <property type="match status" value="1"/>
</dbReference>
<dbReference type="STRING" id="1121939.L861_22990"/>
<evidence type="ECO:0000256" key="2">
    <source>
        <dbReference type="ARBA" id="ARBA00023125"/>
    </source>
</evidence>
<dbReference type="eggNOG" id="COG4977">
    <property type="taxonomic scope" value="Bacteria"/>
</dbReference>
<dbReference type="GO" id="GO:0043565">
    <property type="term" value="F:sequence-specific DNA binding"/>
    <property type="evidence" value="ECO:0007669"/>
    <property type="project" value="InterPro"/>
</dbReference>
<evidence type="ECO:0000259" key="4">
    <source>
        <dbReference type="PROSITE" id="PS01124"/>
    </source>
</evidence>
<dbReference type="SUPFAM" id="SSF46689">
    <property type="entry name" value="Homeodomain-like"/>
    <property type="match status" value="2"/>
</dbReference>
<keyword evidence="2" id="KW-0238">DNA-binding</keyword>
<accession>S2KRP8</accession>
<dbReference type="AlphaFoldDB" id="S2KRP8"/>
<evidence type="ECO:0000256" key="1">
    <source>
        <dbReference type="ARBA" id="ARBA00023015"/>
    </source>
</evidence>
<dbReference type="RefSeq" id="WP_016416101.1">
    <property type="nucleotide sequence ID" value="NZ_AUAB01000022.1"/>
</dbReference>
<evidence type="ECO:0000313" key="5">
    <source>
        <dbReference type="EMBL" id="EPC03178.1"/>
    </source>
</evidence>
<protein>
    <submittedName>
        <fullName evidence="5">AraC family transcriptional regulator</fullName>
    </submittedName>
</protein>
<keyword evidence="6" id="KW-1185">Reference proteome</keyword>
<dbReference type="SUPFAM" id="SSF52317">
    <property type="entry name" value="Class I glutamine amidotransferase-like"/>
    <property type="match status" value="1"/>
</dbReference>
<dbReference type="Gene3D" id="3.40.50.880">
    <property type="match status" value="1"/>
</dbReference>
<evidence type="ECO:0000313" key="6">
    <source>
        <dbReference type="Proteomes" id="UP000014463"/>
    </source>
</evidence>
<dbReference type="PROSITE" id="PS00041">
    <property type="entry name" value="HTH_ARAC_FAMILY_1"/>
    <property type="match status" value="1"/>
</dbReference>